<reference evidence="1 2" key="1">
    <citation type="journal article" date="2016" name="Proc. Natl. Acad. Sci. U.S.A.">
        <title>Comparative genomics of biotechnologically important yeasts.</title>
        <authorList>
            <person name="Riley R."/>
            <person name="Haridas S."/>
            <person name="Wolfe K.H."/>
            <person name="Lopes M.R."/>
            <person name="Hittinger C.T."/>
            <person name="Goeker M."/>
            <person name="Salamov A.A."/>
            <person name="Wisecaver J.H."/>
            <person name="Long T.M."/>
            <person name="Calvey C.H."/>
            <person name="Aerts A.L."/>
            <person name="Barry K.W."/>
            <person name="Choi C."/>
            <person name="Clum A."/>
            <person name="Coughlan A.Y."/>
            <person name="Deshpande S."/>
            <person name="Douglass A.P."/>
            <person name="Hanson S.J."/>
            <person name="Klenk H.-P."/>
            <person name="LaButti K.M."/>
            <person name="Lapidus A."/>
            <person name="Lindquist E.A."/>
            <person name="Lipzen A.M."/>
            <person name="Meier-Kolthoff J.P."/>
            <person name="Ohm R.A."/>
            <person name="Otillar R.P."/>
            <person name="Pangilinan J.L."/>
            <person name="Peng Y."/>
            <person name="Rokas A."/>
            <person name="Rosa C.A."/>
            <person name="Scheuner C."/>
            <person name="Sibirny A.A."/>
            <person name="Slot J.C."/>
            <person name="Stielow J.B."/>
            <person name="Sun H."/>
            <person name="Kurtzman C.P."/>
            <person name="Blackwell M."/>
            <person name="Grigoriev I.V."/>
            <person name="Jeffries T.W."/>
        </authorList>
    </citation>
    <scope>NUCLEOTIDE SEQUENCE [LARGE SCALE GENOMIC DNA]</scope>
    <source>
        <strain evidence="1 2">NRRL Y-11557</strain>
    </source>
</reference>
<organism evidence="1 2">
    <name type="scientific">Lipomyces starkeyi NRRL Y-11557</name>
    <dbReference type="NCBI Taxonomy" id="675824"/>
    <lineage>
        <taxon>Eukaryota</taxon>
        <taxon>Fungi</taxon>
        <taxon>Dikarya</taxon>
        <taxon>Ascomycota</taxon>
        <taxon>Saccharomycotina</taxon>
        <taxon>Lipomycetes</taxon>
        <taxon>Lipomycetales</taxon>
        <taxon>Lipomycetaceae</taxon>
        <taxon>Lipomyces</taxon>
    </lineage>
</organism>
<dbReference type="AlphaFoldDB" id="A0A1E3QAU4"/>
<accession>A0A1E3QAU4</accession>
<gene>
    <name evidence="1" type="ORF">LIPSTDRAFT_68902</name>
</gene>
<dbReference type="PANTHER" id="PTHR37331:SF1">
    <property type="entry name" value="YALI0F11671P"/>
    <property type="match status" value="1"/>
</dbReference>
<proteinExistence type="predicted"/>
<name>A0A1E3QAU4_LIPST</name>
<dbReference type="EMBL" id="KV454291">
    <property type="protein sequence ID" value="ODQ74791.1"/>
    <property type="molecule type" value="Genomic_DNA"/>
</dbReference>
<evidence type="ECO:0000313" key="2">
    <source>
        <dbReference type="Proteomes" id="UP000094385"/>
    </source>
</evidence>
<dbReference type="STRING" id="675824.A0A1E3QAU4"/>
<evidence type="ECO:0000313" key="1">
    <source>
        <dbReference type="EMBL" id="ODQ74791.1"/>
    </source>
</evidence>
<keyword evidence="2" id="KW-1185">Reference proteome</keyword>
<protein>
    <submittedName>
        <fullName evidence="1">Uncharacterized protein</fullName>
    </submittedName>
</protein>
<sequence>MATIFFRIPMPISRGLVNLRYCRIRPLSTLPTNDQIYIHESNQLSLSKFSSAVHIGTATSSPSMLRAATFHPNPAFLSIMHTAVAENIVNDQLFISIAATYPDNYMAIYDLRNPPVYGRIPEVQDILGMVRVDSEGAILPGTYEKNNMYRLVTNDGICRFSDYLLGKIRRACEDVR</sequence>
<dbReference type="Proteomes" id="UP000094385">
    <property type="component" value="Unassembled WGS sequence"/>
</dbReference>
<dbReference type="OrthoDB" id="5397701at2759"/>
<dbReference type="PANTHER" id="PTHR37331">
    <property type="entry name" value="YALI0F11671P"/>
    <property type="match status" value="1"/>
</dbReference>